<name>A0A1V9YWB2_9STRA</name>
<dbReference type="Proteomes" id="UP000243217">
    <property type="component" value="Unassembled WGS sequence"/>
</dbReference>
<keyword evidence="5" id="KW-1185">Reference proteome</keyword>
<evidence type="ECO:0000256" key="2">
    <source>
        <dbReference type="ARBA" id="ARBA00022737"/>
    </source>
</evidence>
<dbReference type="GO" id="GO:0080008">
    <property type="term" value="C:Cul4-RING E3 ubiquitin ligase complex"/>
    <property type="evidence" value="ECO:0007669"/>
    <property type="project" value="TreeGrafter"/>
</dbReference>
<keyword evidence="2" id="KW-0677">Repeat</keyword>
<dbReference type="InterPro" id="IPR001680">
    <property type="entry name" value="WD40_rpt"/>
</dbReference>
<dbReference type="SUPFAM" id="SSF50978">
    <property type="entry name" value="WD40 repeat-like"/>
    <property type="match status" value="1"/>
</dbReference>
<accession>A0A1V9YWB2</accession>
<feature type="repeat" description="WD" evidence="3">
    <location>
        <begin position="235"/>
        <end position="279"/>
    </location>
</feature>
<dbReference type="Pfam" id="PF00400">
    <property type="entry name" value="WD40"/>
    <property type="match status" value="3"/>
</dbReference>
<dbReference type="InterPro" id="IPR015943">
    <property type="entry name" value="WD40/YVTN_repeat-like_dom_sf"/>
</dbReference>
<dbReference type="PROSITE" id="PS50294">
    <property type="entry name" value="WD_REPEATS_REGION"/>
    <property type="match status" value="2"/>
</dbReference>
<proteinExistence type="predicted"/>
<dbReference type="GO" id="GO:0043161">
    <property type="term" value="P:proteasome-mediated ubiquitin-dependent protein catabolic process"/>
    <property type="evidence" value="ECO:0007669"/>
    <property type="project" value="TreeGrafter"/>
</dbReference>
<comment type="caution">
    <text evidence="4">The sequence shown here is derived from an EMBL/GenBank/DDBJ whole genome shotgun (WGS) entry which is preliminary data.</text>
</comment>
<evidence type="ECO:0000256" key="1">
    <source>
        <dbReference type="ARBA" id="ARBA00022574"/>
    </source>
</evidence>
<dbReference type="OrthoDB" id="63070at2759"/>
<dbReference type="PANTHER" id="PTHR19847:SF7">
    <property type="entry name" value="DDB1- AND CUL4-ASSOCIATED FACTOR 11"/>
    <property type="match status" value="1"/>
</dbReference>
<dbReference type="InterPro" id="IPR051859">
    <property type="entry name" value="DCAF"/>
</dbReference>
<dbReference type="EMBL" id="JNBS01002624">
    <property type="protein sequence ID" value="OQR89947.1"/>
    <property type="molecule type" value="Genomic_DNA"/>
</dbReference>
<evidence type="ECO:0000313" key="5">
    <source>
        <dbReference type="Proteomes" id="UP000243217"/>
    </source>
</evidence>
<dbReference type="InterPro" id="IPR020472">
    <property type="entry name" value="WD40_PAC1"/>
</dbReference>
<dbReference type="InterPro" id="IPR036322">
    <property type="entry name" value="WD40_repeat_dom_sf"/>
</dbReference>
<dbReference type="AlphaFoldDB" id="A0A1V9YWB2"/>
<sequence length="450" mass="51449">MAASVYVPPFERQQREAMKDTRMHESLVQRCDLGLAAARTRHGLPRVRSKGHTSRVPSLMSLLVQREQRGNLTEPESLALQESFLPFGSNSNFFEVDQLHARLYCGEFTRDGRQFLVAGQREDILVYDTMTWKRVHSLPARDVNWTITDAHFTPDGNNVVYSSISSTVRMVSANKEIAFRLGRPKRTISNRGRIVRDYAVWCLGINAMGTEFLAGTGSNSVVLHDMTTNTTVCHLMGHTDDVNAITFVDGPFYSNVFVSGSDDHLIKLWDRRMMSETNARPQGVFPGHTEGITHLSSREDGYYFISNAKDQTCKLWDLRKCVDEEQLLHVPPRYHWDYRWEEYPGYASSESLTPHPQDQSIMTYRGHIVQQTLVRCYFSPMHSTAQRYIYSGSADGEVYIYDVLTGAIVEQLELDSQGLTRDVRWHPYLPMIVSPDFFGKLCVWQKDPSL</sequence>
<evidence type="ECO:0000256" key="3">
    <source>
        <dbReference type="PROSITE-ProRule" id="PRU00221"/>
    </source>
</evidence>
<feature type="repeat" description="WD" evidence="3">
    <location>
        <begin position="285"/>
        <end position="319"/>
    </location>
</feature>
<dbReference type="SMART" id="SM00320">
    <property type="entry name" value="WD40"/>
    <property type="match status" value="6"/>
</dbReference>
<dbReference type="STRING" id="74557.A0A1V9YWB2"/>
<dbReference type="Gene3D" id="2.130.10.10">
    <property type="entry name" value="YVTN repeat-like/Quinoprotein amine dehydrogenase"/>
    <property type="match status" value="2"/>
</dbReference>
<dbReference type="PRINTS" id="PR00320">
    <property type="entry name" value="GPROTEINBRPT"/>
</dbReference>
<dbReference type="PROSITE" id="PS50082">
    <property type="entry name" value="WD_REPEATS_2"/>
    <property type="match status" value="2"/>
</dbReference>
<dbReference type="PANTHER" id="PTHR19847">
    <property type="entry name" value="DDB1- AND CUL4-ASSOCIATED FACTOR 11"/>
    <property type="match status" value="1"/>
</dbReference>
<keyword evidence="1 3" id="KW-0853">WD repeat</keyword>
<reference evidence="4 5" key="1">
    <citation type="journal article" date="2014" name="Genome Biol. Evol.">
        <title>The secreted proteins of Achlya hypogyna and Thraustotheca clavata identify the ancestral oomycete secretome and reveal gene acquisitions by horizontal gene transfer.</title>
        <authorList>
            <person name="Misner I."/>
            <person name="Blouin N."/>
            <person name="Leonard G."/>
            <person name="Richards T.A."/>
            <person name="Lane C.E."/>
        </authorList>
    </citation>
    <scope>NUCLEOTIDE SEQUENCE [LARGE SCALE GENOMIC DNA]</scope>
    <source>
        <strain evidence="4 5">ATCC 34112</strain>
    </source>
</reference>
<evidence type="ECO:0000313" key="4">
    <source>
        <dbReference type="EMBL" id="OQR89947.1"/>
    </source>
</evidence>
<organism evidence="4 5">
    <name type="scientific">Thraustotheca clavata</name>
    <dbReference type="NCBI Taxonomy" id="74557"/>
    <lineage>
        <taxon>Eukaryota</taxon>
        <taxon>Sar</taxon>
        <taxon>Stramenopiles</taxon>
        <taxon>Oomycota</taxon>
        <taxon>Saprolegniomycetes</taxon>
        <taxon>Saprolegniales</taxon>
        <taxon>Achlyaceae</taxon>
        <taxon>Thraustotheca</taxon>
    </lineage>
</organism>
<gene>
    <name evidence="4" type="ORF">THRCLA_09499</name>
</gene>
<protein>
    <submittedName>
        <fullName evidence="4">Uncharacterized protein</fullName>
    </submittedName>
</protein>